<dbReference type="GO" id="GO:0005739">
    <property type="term" value="C:mitochondrion"/>
    <property type="evidence" value="ECO:0007669"/>
    <property type="project" value="UniProtKB-SubCell"/>
</dbReference>
<gene>
    <name evidence="5" type="ORF">Fot_49404</name>
</gene>
<dbReference type="AlphaFoldDB" id="A0ABD1QBU6"/>
<keyword evidence="3" id="KW-0809">Transit peptide</keyword>
<dbReference type="InterPro" id="IPR010591">
    <property type="entry name" value="ATP11"/>
</dbReference>
<comment type="similarity">
    <text evidence="2">Belongs to the ATP11 family.</text>
</comment>
<comment type="caution">
    <text evidence="5">The sequence shown here is derived from an EMBL/GenBank/DDBJ whole genome shotgun (WGS) entry which is preliminary data.</text>
</comment>
<evidence type="ECO:0000256" key="2">
    <source>
        <dbReference type="ARBA" id="ARBA00009116"/>
    </source>
</evidence>
<evidence type="ECO:0000313" key="6">
    <source>
        <dbReference type="Proteomes" id="UP001604277"/>
    </source>
</evidence>
<reference evidence="6" key="1">
    <citation type="submission" date="2024-07" db="EMBL/GenBank/DDBJ databases">
        <title>Two chromosome-level genome assemblies of Korean endemic species Abeliophyllum distichum and Forsythia ovata (Oleaceae).</title>
        <authorList>
            <person name="Jang H."/>
        </authorList>
    </citation>
    <scope>NUCLEOTIDE SEQUENCE [LARGE SCALE GENOMIC DNA]</scope>
</reference>
<dbReference type="PANTHER" id="PTHR13126:SF0">
    <property type="entry name" value="ATP SYNTHASE MITOCHONDRIAL F1 COMPLEX ASSEMBLY FACTOR 1"/>
    <property type="match status" value="1"/>
</dbReference>
<accession>A0ABD1QBU6</accession>
<evidence type="ECO:0000256" key="4">
    <source>
        <dbReference type="ARBA" id="ARBA00023128"/>
    </source>
</evidence>
<evidence type="ECO:0000313" key="5">
    <source>
        <dbReference type="EMBL" id="KAL2473668.1"/>
    </source>
</evidence>
<dbReference type="Proteomes" id="UP001604277">
    <property type="component" value="Unassembled WGS sequence"/>
</dbReference>
<name>A0ABD1QBU6_9LAMI</name>
<dbReference type="PANTHER" id="PTHR13126">
    <property type="entry name" value="CHAPERONE ATP11"/>
    <property type="match status" value="1"/>
</dbReference>
<evidence type="ECO:0000256" key="1">
    <source>
        <dbReference type="ARBA" id="ARBA00004173"/>
    </source>
</evidence>
<sequence length="345" mass="39776">MTHIEPDTVQQRKLDRALLWALALDWSGTPSHKLSPTRFKKFSLSDLDFPHPLLHFPKSELSVLDLFRSKSNPSHRRRLYLPIVSLFLLYKHIMQRLASEYCRRILSSAAALSGDAPSPFRISKQSFTTVSTLRRNFDNVQKPTIPSEFLKCGSLGFCRASSFATGFTPLQLKPLESIIDIQRAKNKSTEELVDIWDDYHLGRGHIGASMKSTLYHLLKQRAADCRYFVIPMWKGNGYTTMFLQVQMPHMLFTGLEDYKARGTQAAPYFTASYYTEFAESKDLVLIRGDIVFTSKLTDSDAKWLLETAQSFYLNDVRYKLVERFNKETREFEFKDVLQALDMPVL</sequence>
<protein>
    <submittedName>
        <fullName evidence="5">ATP11</fullName>
    </submittedName>
</protein>
<evidence type="ECO:0000256" key="3">
    <source>
        <dbReference type="ARBA" id="ARBA00022946"/>
    </source>
</evidence>
<keyword evidence="4" id="KW-0496">Mitochondrion</keyword>
<keyword evidence="6" id="KW-1185">Reference proteome</keyword>
<proteinExistence type="inferred from homology"/>
<organism evidence="5 6">
    <name type="scientific">Forsythia ovata</name>
    <dbReference type="NCBI Taxonomy" id="205694"/>
    <lineage>
        <taxon>Eukaryota</taxon>
        <taxon>Viridiplantae</taxon>
        <taxon>Streptophyta</taxon>
        <taxon>Embryophyta</taxon>
        <taxon>Tracheophyta</taxon>
        <taxon>Spermatophyta</taxon>
        <taxon>Magnoliopsida</taxon>
        <taxon>eudicotyledons</taxon>
        <taxon>Gunneridae</taxon>
        <taxon>Pentapetalae</taxon>
        <taxon>asterids</taxon>
        <taxon>lamiids</taxon>
        <taxon>Lamiales</taxon>
        <taxon>Oleaceae</taxon>
        <taxon>Forsythieae</taxon>
        <taxon>Forsythia</taxon>
    </lineage>
</organism>
<comment type="subcellular location">
    <subcellularLocation>
        <location evidence="1">Mitochondrion</location>
    </subcellularLocation>
</comment>
<dbReference type="Pfam" id="PF06644">
    <property type="entry name" value="ATP11"/>
    <property type="match status" value="1"/>
</dbReference>
<dbReference type="EMBL" id="JBFOLJ010000015">
    <property type="protein sequence ID" value="KAL2473668.1"/>
    <property type="molecule type" value="Genomic_DNA"/>
</dbReference>